<sequence length="261" mass="27351">MCKLAVTRLRNQWRRNWPETLPRYFARGLLDTMVQALHKSTDSSGRPDEDRAASQRQLSGAESQKRQARRSLMQLTTELTHRLLRLGPGSDVGVNDLVWALCPEPEEHWEEGRVLQLPKVFPDALCHERWCSSSSSAPAAAPAADDGEAGAAELPADVAEAAAEPGPVGDGADAGAPADPAVGGGGPAAAAAAGAPEGDAAAEGAAAAASSCYLISWRDMQTPGRVQPRNVWKMTADEDSMMATAGLAAEVQKGDGCDVSK</sequence>
<keyword evidence="3" id="KW-1185">Reference proteome</keyword>
<feature type="compositionally biased region" description="Basic and acidic residues" evidence="1">
    <location>
        <begin position="39"/>
        <end position="53"/>
    </location>
</feature>
<feature type="region of interest" description="Disordered" evidence="1">
    <location>
        <begin position="163"/>
        <end position="192"/>
    </location>
</feature>
<feature type="non-terminal residue" evidence="2">
    <location>
        <position position="261"/>
    </location>
</feature>
<reference evidence="2" key="1">
    <citation type="submission" date="2023-10" db="EMBL/GenBank/DDBJ databases">
        <authorList>
            <person name="Chen Y."/>
            <person name="Shah S."/>
            <person name="Dougan E. K."/>
            <person name="Thang M."/>
            <person name="Chan C."/>
        </authorList>
    </citation>
    <scope>NUCLEOTIDE SEQUENCE [LARGE SCALE GENOMIC DNA]</scope>
</reference>
<dbReference type="EMBL" id="CAUYUJ010021866">
    <property type="protein sequence ID" value="CAK0907484.1"/>
    <property type="molecule type" value="Genomic_DNA"/>
</dbReference>
<evidence type="ECO:0000256" key="1">
    <source>
        <dbReference type="SAM" id="MobiDB-lite"/>
    </source>
</evidence>
<dbReference type="Proteomes" id="UP001189429">
    <property type="component" value="Unassembled WGS sequence"/>
</dbReference>
<protein>
    <submittedName>
        <fullName evidence="2">Uncharacterized protein</fullName>
    </submittedName>
</protein>
<evidence type="ECO:0000313" key="3">
    <source>
        <dbReference type="Proteomes" id="UP001189429"/>
    </source>
</evidence>
<accession>A0ABN9Y4L2</accession>
<feature type="region of interest" description="Disordered" evidence="1">
    <location>
        <begin position="39"/>
        <end position="69"/>
    </location>
</feature>
<comment type="caution">
    <text evidence="2">The sequence shown here is derived from an EMBL/GenBank/DDBJ whole genome shotgun (WGS) entry which is preliminary data.</text>
</comment>
<proteinExistence type="predicted"/>
<feature type="compositionally biased region" description="Low complexity" evidence="1">
    <location>
        <begin position="163"/>
        <end position="181"/>
    </location>
</feature>
<organism evidence="2 3">
    <name type="scientific">Prorocentrum cordatum</name>
    <dbReference type="NCBI Taxonomy" id="2364126"/>
    <lineage>
        <taxon>Eukaryota</taxon>
        <taxon>Sar</taxon>
        <taxon>Alveolata</taxon>
        <taxon>Dinophyceae</taxon>
        <taxon>Prorocentrales</taxon>
        <taxon>Prorocentraceae</taxon>
        <taxon>Prorocentrum</taxon>
    </lineage>
</organism>
<evidence type="ECO:0000313" key="2">
    <source>
        <dbReference type="EMBL" id="CAK0907484.1"/>
    </source>
</evidence>
<gene>
    <name evidence="2" type="ORF">PCOR1329_LOCUS82485</name>
</gene>
<name>A0ABN9Y4L2_9DINO</name>